<dbReference type="Proteomes" id="UP000799291">
    <property type="component" value="Unassembled WGS sequence"/>
</dbReference>
<dbReference type="EMBL" id="MU005636">
    <property type="protein sequence ID" value="KAF2676327.1"/>
    <property type="molecule type" value="Genomic_DNA"/>
</dbReference>
<evidence type="ECO:0000313" key="2">
    <source>
        <dbReference type="Proteomes" id="UP000799291"/>
    </source>
</evidence>
<gene>
    <name evidence="1" type="ORF">K458DRAFT_468666</name>
</gene>
<dbReference type="OrthoDB" id="10625477at2759"/>
<name>A0A6G1IDL4_9PLEO</name>
<dbReference type="AlphaFoldDB" id="A0A6G1IDL4"/>
<evidence type="ECO:0000313" key="1">
    <source>
        <dbReference type="EMBL" id="KAF2676327.1"/>
    </source>
</evidence>
<accession>A0A6G1IDL4</accession>
<keyword evidence="2" id="KW-1185">Reference proteome</keyword>
<proteinExistence type="predicted"/>
<organism evidence="1 2">
    <name type="scientific">Lentithecium fluviatile CBS 122367</name>
    <dbReference type="NCBI Taxonomy" id="1168545"/>
    <lineage>
        <taxon>Eukaryota</taxon>
        <taxon>Fungi</taxon>
        <taxon>Dikarya</taxon>
        <taxon>Ascomycota</taxon>
        <taxon>Pezizomycotina</taxon>
        <taxon>Dothideomycetes</taxon>
        <taxon>Pleosporomycetidae</taxon>
        <taxon>Pleosporales</taxon>
        <taxon>Massarineae</taxon>
        <taxon>Lentitheciaceae</taxon>
        <taxon>Lentithecium</taxon>
    </lineage>
</organism>
<protein>
    <submittedName>
        <fullName evidence="1">Uncharacterized protein</fullName>
    </submittedName>
</protein>
<sequence>MTWSIASTISYPPFKNMIPISRLPGFQNLRRLVLMYFSVIPRPKAGGAVMSTSALPGGLKELVVVEAYPSKFLLEWVREVREGWRRLKRLEGVEVRFGEHLVTKEFDAFVVEAKGSWGSVCYESPVVIIPMRGKGQANARRSDLPKLSKERSEAEVKEEIRGECTKGVVRESVRCLEGDRLFTYDMIVADWGWSGGRWYTGTCLPLKH</sequence>
<reference evidence="1" key="1">
    <citation type="journal article" date="2020" name="Stud. Mycol.">
        <title>101 Dothideomycetes genomes: a test case for predicting lifestyles and emergence of pathogens.</title>
        <authorList>
            <person name="Haridas S."/>
            <person name="Albert R."/>
            <person name="Binder M."/>
            <person name="Bloem J."/>
            <person name="Labutti K."/>
            <person name="Salamov A."/>
            <person name="Andreopoulos B."/>
            <person name="Baker S."/>
            <person name="Barry K."/>
            <person name="Bills G."/>
            <person name="Bluhm B."/>
            <person name="Cannon C."/>
            <person name="Castanera R."/>
            <person name="Culley D."/>
            <person name="Daum C."/>
            <person name="Ezra D."/>
            <person name="Gonzalez J."/>
            <person name="Henrissat B."/>
            <person name="Kuo A."/>
            <person name="Liang C."/>
            <person name="Lipzen A."/>
            <person name="Lutzoni F."/>
            <person name="Magnuson J."/>
            <person name="Mondo S."/>
            <person name="Nolan M."/>
            <person name="Ohm R."/>
            <person name="Pangilinan J."/>
            <person name="Park H.-J."/>
            <person name="Ramirez L."/>
            <person name="Alfaro M."/>
            <person name="Sun H."/>
            <person name="Tritt A."/>
            <person name="Yoshinaga Y."/>
            <person name="Zwiers L.-H."/>
            <person name="Turgeon B."/>
            <person name="Goodwin S."/>
            <person name="Spatafora J."/>
            <person name="Crous P."/>
            <person name="Grigoriev I."/>
        </authorList>
    </citation>
    <scope>NUCLEOTIDE SEQUENCE</scope>
    <source>
        <strain evidence="1">CBS 122367</strain>
    </source>
</reference>